<keyword evidence="5" id="KW-1185">Reference proteome</keyword>
<evidence type="ECO:0000256" key="1">
    <source>
        <dbReference type="ARBA" id="ARBA00022614"/>
    </source>
</evidence>
<dbReference type="Pfam" id="PF01302">
    <property type="entry name" value="CAP_GLY"/>
    <property type="match status" value="1"/>
</dbReference>
<dbReference type="SMART" id="SM01052">
    <property type="entry name" value="CAP_GLY"/>
    <property type="match status" value="1"/>
</dbReference>
<dbReference type="Gene3D" id="2.30.30.190">
    <property type="entry name" value="CAP Gly-rich-like domain"/>
    <property type="match status" value="1"/>
</dbReference>
<comment type="caution">
    <text evidence="4">The sequence shown here is derived from an EMBL/GenBank/DDBJ whole genome shotgun (WGS) entry which is preliminary data.</text>
</comment>
<reference evidence="4" key="1">
    <citation type="journal article" date="2020" name="Nat. Commun.">
        <title>Large-scale genome sequencing of mycorrhizal fungi provides insights into the early evolution of symbiotic traits.</title>
        <authorList>
            <person name="Miyauchi S."/>
            <person name="Kiss E."/>
            <person name="Kuo A."/>
            <person name="Drula E."/>
            <person name="Kohler A."/>
            <person name="Sanchez-Garcia M."/>
            <person name="Morin E."/>
            <person name="Andreopoulos B."/>
            <person name="Barry K.W."/>
            <person name="Bonito G."/>
            <person name="Buee M."/>
            <person name="Carver A."/>
            <person name="Chen C."/>
            <person name="Cichocki N."/>
            <person name="Clum A."/>
            <person name="Culley D."/>
            <person name="Crous P.W."/>
            <person name="Fauchery L."/>
            <person name="Girlanda M."/>
            <person name="Hayes R.D."/>
            <person name="Keri Z."/>
            <person name="LaButti K."/>
            <person name="Lipzen A."/>
            <person name="Lombard V."/>
            <person name="Magnuson J."/>
            <person name="Maillard F."/>
            <person name="Murat C."/>
            <person name="Nolan M."/>
            <person name="Ohm R.A."/>
            <person name="Pangilinan J."/>
            <person name="Pereira M.F."/>
            <person name="Perotto S."/>
            <person name="Peter M."/>
            <person name="Pfister S."/>
            <person name="Riley R."/>
            <person name="Sitrit Y."/>
            <person name="Stielow J.B."/>
            <person name="Szollosi G."/>
            <person name="Zifcakova L."/>
            <person name="Stursova M."/>
            <person name="Spatafora J.W."/>
            <person name="Tedersoo L."/>
            <person name="Vaario L.M."/>
            <person name="Yamada A."/>
            <person name="Yan M."/>
            <person name="Wang P."/>
            <person name="Xu J."/>
            <person name="Bruns T."/>
            <person name="Baldrian P."/>
            <person name="Vilgalys R."/>
            <person name="Dunand C."/>
            <person name="Henrissat B."/>
            <person name="Grigoriev I.V."/>
            <person name="Hibbett D."/>
            <person name="Nagy L.G."/>
            <person name="Martin F.M."/>
        </authorList>
    </citation>
    <scope>NUCLEOTIDE SEQUENCE</scope>
    <source>
        <strain evidence="4">UH-Tt-Lm1</strain>
    </source>
</reference>
<evidence type="ECO:0000313" key="4">
    <source>
        <dbReference type="EMBL" id="KAF9792846.1"/>
    </source>
</evidence>
<gene>
    <name evidence="4" type="ORF">BJ322DRAFT_1153258</name>
</gene>
<sequence>MTTGPPKIGARISLAGHIGTIKFIGSVHDTIGTWLGVEWDDPTRGKHDGAKDGVQYFTCAVPNSGSFIRQTPSVEYGTSFARAVISRYVEDIRGPRSQEFVVLGSSNRSIEVEAVNLDKIRKKLSHVENLREVSLDGENVACAGPPGEIGKTCPNIRGLDLTKSLIPSWDTIAEITRELPLLERLALNQNRFTLPSGEAELSSAFLNLNELQLNKTLLTWIDFTEYLLPHLPNLTVVELGYNRLGHLSHESTPLEPGPPIANTKLSTVNFDGNRLNNWSDLCSSLVKFPTVDHLVLSFNSIECIPSPPKSDTSVAGGLAHIKFLTLSSNNLRSWCDIDALAEHCPVLETLNITGNPIIDEKHSRAIFVAKLPALKSLNGGTIPPKEREDCELFYLSYISQVGYKTEQEIITAHPRYQELREKYGQREPYVAPRQDNLNSRIIISPKKIKALPSMKLQTLQQKLRKTFKAPSKAEMSLYLEMSDTVAELSPGDSRDLIWWGLDEGSHLFVYIP</sequence>
<feature type="domain" description="CAP-Gly" evidence="3">
    <location>
        <begin position="25"/>
        <end position="69"/>
    </location>
</feature>
<dbReference type="PANTHER" id="PTHR18849">
    <property type="entry name" value="LEUCINE RICH REPEAT PROTEIN"/>
    <property type="match status" value="1"/>
</dbReference>
<dbReference type="SUPFAM" id="SSF52058">
    <property type="entry name" value="L domain-like"/>
    <property type="match status" value="1"/>
</dbReference>
<name>A0A9P6HR31_9AGAM</name>
<dbReference type="SUPFAM" id="SSF74924">
    <property type="entry name" value="Cap-Gly domain"/>
    <property type="match status" value="1"/>
</dbReference>
<evidence type="ECO:0000259" key="3">
    <source>
        <dbReference type="PROSITE" id="PS50245"/>
    </source>
</evidence>
<evidence type="ECO:0000313" key="5">
    <source>
        <dbReference type="Proteomes" id="UP000736335"/>
    </source>
</evidence>
<keyword evidence="1" id="KW-0433">Leucine-rich repeat</keyword>
<dbReference type="Proteomes" id="UP000736335">
    <property type="component" value="Unassembled WGS sequence"/>
</dbReference>
<organism evidence="4 5">
    <name type="scientific">Thelephora terrestris</name>
    <dbReference type="NCBI Taxonomy" id="56493"/>
    <lineage>
        <taxon>Eukaryota</taxon>
        <taxon>Fungi</taxon>
        <taxon>Dikarya</taxon>
        <taxon>Basidiomycota</taxon>
        <taxon>Agaricomycotina</taxon>
        <taxon>Agaricomycetes</taxon>
        <taxon>Thelephorales</taxon>
        <taxon>Thelephoraceae</taxon>
        <taxon>Thelephora</taxon>
    </lineage>
</organism>
<dbReference type="OrthoDB" id="5273213at2759"/>
<dbReference type="PROSITE" id="PS00845">
    <property type="entry name" value="CAP_GLY_1"/>
    <property type="match status" value="1"/>
</dbReference>
<keyword evidence="2" id="KW-0677">Repeat</keyword>
<dbReference type="AlphaFoldDB" id="A0A9P6HR31"/>
<proteinExistence type="predicted"/>
<dbReference type="Gene3D" id="3.80.10.10">
    <property type="entry name" value="Ribonuclease Inhibitor"/>
    <property type="match status" value="3"/>
</dbReference>
<dbReference type="InterPro" id="IPR000938">
    <property type="entry name" value="CAP-Gly_domain"/>
</dbReference>
<protein>
    <recommendedName>
        <fullName evidence="3">CAP-Gly domain-containing protein</fullName>
    </recommendedName>
</protein>
<reference evidence="4" key="2">
    <citation type="submission" date="2020-11" db="EMBL/GenBank/DDBJ databases">
        <authorList>
            <consortium name="DOE Joint Genome Institute"/>
            <person name="Kuo A."/>
            <person name="Miyauchi S."/>
            <person name="Kiss E."/>
            <person name="Drula E."/>
            <person name="Kohler A."/>
            <person name="Sanchez-Garcia M."/>
            <person name="Andreopoulos B."/>
            <person name="Barry K.W."/>
            <person name="Bonito G."/>
            <person name="Buee M."/>
            <person name="Carver A."/>
            <person name="Chen C."/>
            <person name="Cichocki N."/>
            <person name="Clum A."/>
            <person name="Culley D."/>
            <person name="Crous P.W."/>
            <person name="Fauchery L."/>
            <person name="Girlanda M."/>
            <person name="Hayes R."/>
            <person name="Keri Z."/>
            <person name="Labutti K."/>
            <person name="Lipzen A."/>
            <person name="Lombard V."/>
            <person name="Magnuson J."/>
            <person name="Maillard F."/>
            <person name="Morin E."/>
            <person name="Murat C."/>
            <person name="Nolan M."/>
            <person name="Ohm R."/>
            <person name="Pangilinan J."/>
            <person name="Pereira M."/>
            <person name="Perotto S."/>
            <person name="Peter M."/>
            <person name="Riley R."/>
            <person name="Sitrit Y."/>
            <person name="Stielow B."/>
            <person name="Szollosi G."/>
            <person name="Zifcakova L."/>
            <person name="Stursova M."/>
            <person name="Spatafora J.W."/>
            <person name="Tedersoo L."/>
            <person name="Vaario L.-M."/>
            <person name="Yamada A."/>
            <person name="Yan M."/>
            <person name="Wang P."/>
            <person name="Xu J."/>
            <person name="Bruns T."/>
            <person name="Baldrian P."/>
            <person name="Vilgalys R."/>
            <person name="Henrissat B."/>
            <person name="Grigoriev I.V."/>
            <person name="Hibbett D."/>
            <person name="Nagy L.G."/>
            <person name="Martin F.M."/>
        </authorList>
    </citation>
    <scope>NUCLEOTIDE SEQUENCE</scope>
    <source>
        <strain evidence="4">UH-Tt-Lm1</strain>
    </source>
</reference>
<accession>A0A9P6HR31</accession>
<dbReference type="InterPro" id="IPR032675">
    <property type="entry name" value="LRR_dom_sf"/>
</dbReference>
<dbReference type="EMBL" id="WIUZ02000001">
    <property type="protein sequence ID" value="KAF9792846.1"/>
    <property type="molecule type" value="Genomic_DNA"/>
</dbReference>
<evidence type="ECO:0000256" key="2">
    <source>
        <dbReference type="ARBA" id="ARBA00022737"/>
    </source>
</evidence>
<dbReference type="InterPro" id="IPR036859">
    <property type="entry name" value="CAP-Gly_dom_sf"/>
</dbReference>
<dbReference type="PROSITE" id="PS50245">
    <property type="entry name" value="CAP_GLY_2"/>
    <property type="match status" value="1"/>
</dbReference>
<dbReference type="PANTHER" id="PTHR18849:SF0">
    <property type="entry name" value="CILIA- AND FLAGELLA-ASSOCIATED PROTEIN 410-RELATED"/>
    <property type="match status" value="1"/>
</dbReference>